<reference evidence="1 2" key="1">
    <citation type="submission" date="2019-07" db="EMBL/GenBank/DDBJ databases">
        <title>WGS assembly of Gossypium mustelinum.</title>
        <authorList>
            <person name="Chen Z.J."/>
            <person name="Sreedasyam A."/>
            <person name="Ando A."/>
            <person name="Song Q."/>
            <person name="De L."/>
            <person name="Hulse-Kemp A."/>
            <person name="Ding M."/>
            <person name="Ye W."/>
            <person name="Kirkbride R."/>
            <person name="Jenkins J."/>
            <person name="Plott C."/>
            <person name="Lovell J."/>
            <person name="Lin Y.-M."/>
            <person name="Vaughn R."/>
            <person name="Liu B."/>
            <person name="Li W."/>
            <person name="Simpson S."/>
            <person name="Scheffler B."/>
            <person name="Saski C."/>
            <person name="Grover C."/>
            <person name="Hu G."/>
            <person name="Conover J."/>
            <person name="Carlson J."/>
            <person name="Shu S."/>
            <person name="Boston L."/>
            <person name="Williams M."/>
            <person name="Peterson D."/>
            <person name="Mcgee K."/>
            <person name="Jones D."/>
            <person name="Wendel J."/>
            <person name="Stelly D."/>
            <person name="Grimwood J."/>
            <person name="Schmutz J."/>
        </authorList>
    </citation>
    <scope>NUCLEOTIDE SEQUENCE [LARGE SCALE GENOMIC DNA]</scope>
    <source>
        <strain evidence="1">1408120.09</strain>
    </source>
</reference>
<dbReference type="AlphaFoldDB" id="A0A5D2SWU2"/>
<accession>A0A5D2SWU2</accession>
<dbReference type="Proteomes" id="UP000323597">
    <property type="component" value="Chromosome D11"/>
</dbReference>
<evidence type="ECO:0000313" key="1">
    <source>
        <dbReference type="EMBL" id="TYI57320.1"/>
    </source>
</evidence>
<organism evidence="1 2">
    <name type="scientific">Gossypium mustelinum</name>
    <name type="common">Cotton</name>
    <name type="synonym">Gossypium caicoense</name>
    <dbReference type="NCBI Taxonomy" id="34275"/>
    <lineage>
        <taxon>Eukaryota</taxon>
        <taxon>Viridiplantae</taxon>
        <taxon>Streptophyta</taxon>
        <taxon>Embryophyta</taxon>
        <taxon>Tracheophyta</taxon>
        <taxon>Spermatophyta</taxon>
        <taxon>Magnoliopsida</taxon>
        <taxon>eudicotyledons</taxon>
        <taxon>Gunneridae</taxon>
        <taxon>Pentapetalae</taxon>
        <taxon>rosids</taxon>
        <taxon>malvids</taxon>
        <taxon>Malvales</taxon>
        <taxon>Malvaceae</taxon>
        <taxon>Malvoideae</taxon>
        <taxon>Gossypium</taxon>
    </lineage>
</organism>
<gene>
    <name evidence="1" type="ORF">E1A91_D11G272400v1</name>
</gene>
<evidence type="ECO:0000313" key="2">
    <source>
        <dbReference type="Proteomes" id="UP000323597"/>
    </source>
</evidence>
<proteinExistence type="predicted"/>
<sequence>MVRIKIIHHEGVIHHSSGSKKGRGGKDECDGVGPSSYGIHTPVKTFPFRCTTSLGKWSIRITSEEFSFLIFPMIATLFKASVDGAKAPITSFFRFIYRDLKRHRC</sequence>
<dbReference type="EMBL" id="CM017659">
    <property type="protein sequence ID" value="TYI57320.1"/>
    <property type="molecule type" value="Genomic_DNA"/>
</dbReference>
<name>A0A5D2SWU2_GOSMU</name>
<keyword evidence="2" id="KW-1185">Reference proteome</keyword>
<protein>
    <submittedName>
        <fullName evidence="1">Uncharacterized protein</fullName>
    </submittedName>
</protein>